<feature type="compositionally biased region" description="Low complexity" evidence="2">
    <location>
        <begin position="388"/>
        <end position="398"/>
    </location>
</feature>
<dbReference type="RefSeq" id="XP_026540742.1">
    <property type="nucleotide sequence ID" value="XM_026684957.1"/>
</dbReference>
<dbReference type="Pfam" id="PF14753">
    <property type="entry name" value="FAM221"/>
    <property type="match status" value="1"/>
</dbReference>
<dbReference type="KEGG" id="nss:113423515"/>
<evidence type="ECO:0000313" key="4">
    <source>
        <dbReference type="RefSeq" id="XP_026540742.1"/>
    </source>
</evidence>
<proteinExistence type="inferred from homology"/>
<evidence type="ECO:0000256" key="1">
    <source>
        <dbReference type="ARBA" id="ARBA00011026"/>
    </source>
</evidence>
<accession>A0A6J1VBU5</accession>
<dbReference type="CTD" id="392307"/>
<dbReference type="GeneID" id="113423515"/>
<comment type="similarity">
    <text evidence="1">Belongs to the FAM221 family.</text>
</comment>
<evidence type="ECO:0000313" key="3">
    <source>
        <dbReference type="Proteomes" id="UP000504612"/>
    </source>
</evidence>
<protein>
    <submittedName>
        <fullName evidence="4">Protein FAM221B</fullName>
    </submittedName>
</protein>
<keyword evidence="3" id="KW-1185">Reference proteome</keyword>
<dbReference type="InterPro" id="IPR026755">
    <property type="entry name" value="Fam221a/b"/>
</dbReference>
<evidence type="ECO:0000256" key="2">
    <source>
        <dbReference type="SAM" id="MobiDB-lite"/>
    </source>
</evidence>
<dbReference type="AlphaFoldDB" id="A0A6J1VBU5"/>
<feature type="region of interest" description="Disordered" evidence="2">
    <location>
        <begin position="1"/>
        <end position="155"/>
    </location>
</feature>
<dbReference type="PANTHER" id="PTHR31214:SF3">
    <property type="entry name" value="PROTEIN FAM221B"/>
    <property type="match status" value="1"/>
</dbReference>
<sequence>MEAESMEASASLPPAVSWEAAAVEEEAAPSSTSPTAREVEEELILPASTSLGSDEDTVLPRSSSLEGGDDLPEPSLPSSSEWPEPQSAGPNEPTSAPLESSPFVSSSLSPSPLSWKAPSDGLQRRLEEAEGRGEQAERTKAKKKGPPAKKGAPSYTVRTIVPAEKEELVSVAKAMHREKFAKNAKELFHLEKEAALKSLQTGLYIGWRCPEYLWDCFRVGDESKCFCGHLLKLHQVYVEKRATVPCTVAGCRCQGFLFVPSCPEEVGEFWLRRRTGFDVAAWRAKCRCAHTHEEHAPTGARACCVRGCSCMAFTSSFLCAACDRRWEEHETFFESEETRRRGGRPYGEAYLPFVELPELRGAVLTGCSEDPSASWALQGQACEAPPTSSFSSSGSRALPLPPPGPRRFLQKDDKKA</sequence>
<dbReference type="Proteomes" id="UP000504612">
    <property type="component" value="Unplaced"/>
</dbReference>
<gene>
    <name evidence="4" type="primary">FAM221B</name>
</gene>
<organism evidence="3 4">
    <name type="scientific">Notechis scutatus</name>
    <name type="common">mainland tiger snake</name>
    <dbReference type="NCBI Taxonomy" id="8663"/>
    <lineage>
        <taxon>Eukaryota</taxon>
        <taxon>Metazoa</taxon>
        <taxon>Chordata</taxon>
        <taxon>Craniata</taxon>
        <taxon>Vertebrata</taxon>
        <taxon>Euteleostomi</taxon>
        <taxon>Lepidosauria</taxon>
        <taxon>Squamata</taxon>
        <taxon>Bifurcata</taxon>
        <taxon>Unidentata</taxon>
        <taxon>Episquamata</taxon>
        <taxon>Toxicofera</taxon>
        <taxon>Serpentes</taxon>
        <taxon>Colubroidea</taxon>
        <taxon>Elapidae</taxon>
        <taxon>Hydrophiinae</taxon>
        <taxon>Notechis</taxon>
    </lineage>
</organism>
<reference evidence="4" key="1">
    <citation type="submission" date="2025-08" db="UniProtKB">
        <authorList>
            <consortium name="RefSeq"/>
        </authorList>
    </citation>
    <scope>IDENTIFICATION</scope>
</reference>
<feature type="compositionally biased region" description="Low complexity" evidence="2">
    <location>
        <begin position="76"/>
        <end position="87"/>
    </location>
</feature>
<dbReference type="PANTHER" id="PTHR31214">
    <property type="entry name" value="PROTEIN FAM221A-RELATED"/>
    <property type="match status" value="1"/>
</dbReference>
<name>A0A6J1VBU5_9SAUR</name>
<feature type="compositionally biased region" description="Low complexity" evidence="2">
    <location>
        <begin position="95"/>
        <end position="119"/>
    </location>
</feature>
<feature type="region of interest" description="Disordered" evidence="2">
    <location>
        <begin position="383"/>
        <end position="416"/>
    </location>
</feature>
<feature type="compositionally biased region" description="Basic and acidic residues" evidence="2">
    <location>
        <begin position="122"/>
        <end position="139"/>
    </location>
</feature>